<accession>A0AA45C9B7</accession>
<dbReference type="Proteomes" id="UP000245921">
    <property type="component" value="Unassembled WGS sequence"/>
</dbReference>
<dbReference type="Pfam" id="PF01497">
    <property type="entry name" value="Peripla_BP_2"/>
    <property type="match status" value="1"/>
</dbReference>
<feature type="domain" description="Fe/B12 periplasmic-binding" evidence="2">
    <location>
        <begin position="40"/>
        <end position="301"/>
    </location>
</feature>
<dbReference type="PANTHER" id="PTHR30535">
    <property type="entry name" value="VITAMIN B12-BINDING PROTEIN"/>
    <property type="match status" value="1"/>
</dbReference>
<dbReference type="GO" id="GO:0071281">
    <property type="term" value="P:cellular response to iron ion"/>
    <property type="evidence" value="ECO:0007669"/>
    <property type="project" value="TreeGrafter"/>
</dbReference>
<evidence type="ECO:0000256" key="1">
    <source>
        <dbReference type="SAM" id="SignalP"/>
    </source>
</evidence>
<comment type="caution">
    <text evidence="3">The sequence shown here is derived from an EMBL/GenBank/DDBJ whole genome shotgun (WGS) entry which is preliminary data.</text>
</comment>
<dbReference type="InterPro" id="IPR050902">
    <property type="entry name" value="ABC_Transporter_SBP"/>
</dbReference>
<protein>
    <submittedName>
        <fullName evidence="3">Iron complex transport system substrate-binding protein</fullName>
    </submittedName>
</protein>
<sequence length="415" mass="47897">MKKFSILFIFLLITLLSFAYPYTFTDDSGNVIKVDKPFKRIISLYGGHTENIFYMEAKDSLIAVSTSEAFPPNFKNLPAISYKEDVEKFISLNPDLVLIRPMIYRRYGDLVEKLEAFGITVVSLQPETFDDVFPYWEKLGILTGKIDESKALIKEFELKVNKLPKIEQNDLTEIFFESIHKNFKTTANGSIADYVLKRSGLFNVADEAIQVVEGSTISEFSKEQLIENGDKVEYYIAQKGAMNKISKDIIKNESGFNAIKAVRNDNIIIIDEKIISRPTPRVYYSIVEFYKLIHNDYLTSNHYLYNDEKVSKISFSTIAIDFLMIPFKTPEYFKKEINKDGHLFGDFSDINYRDIQHLYAETAFYNDIVDSKSNKFEPNSILSSNDINSYLSRILNETVNENIVTNKDLIDFLRK</sequence>
<proteinExistence type="predicted"/>
<dbReference type="EMBL" id="QGGI01000001">
    <property type="protein sequence ID" value="PWJ96669.1"/>
    <property type="molecule type" value="Genomic_DNA"/>
</dbReference>
<gene>
    <name evidence="3" type="ORF">C7380_101244</name>
</gene>
<evidence type="ECO:0000313" key="4">
    <source>
        <dbReference type="Proteomes" id="UP000245921"/>
    </source>
</evidence>
<name>A0AA45C9B7_9BACT</name>
<keyword evidence="4" id="KW-1185">Reference proteome</keyword>
<organism evidence="3 4">
    <name type="scientific">Oceanotoga teriensis</name>
    <dbReference type="NCBI Taxonomy" id="515440"/>
    <lineage>
        <taxon>Bacteria</taxon>
        <taxon>Thermotogati</taxon>
        <taxon>Thermotogota</taxon>
        <taxon>Thermotogae</taxon>
        <taxon>Petrotogales</taxon>
        <taxon>Petrotogaceae</taxon>
        <taxon>Oceanotoga</taxon>
    </lineage>
</organism>
<feature type="chain" id="PRO_5041410271" evidence="1">
    <location>
        <begin position="20"/>
        <end position="415"/>
    </location>
</feature>
<dbReference type="PROSITE" id="PS50983">
    <property type="entry name" value="FE_B12_PBP"/>
    <property type="match status" value="1"/>
</dbReference>
<keyword evidence="1" id="KW-0732">Signal</keyword>
<evidence type="ECO:0000313" key="3">
    <source>
        <dbReference type="EMBL" id="PWJ96669.1"/>
    </source>
</evidence>
<dbReference type="InterPro" id="IPR002491">
    <property type="entry name" value="ABC_transptr_periplasmic_BD"/>
</dbReference>
<feature type="signal peptide" evidence="1">
    <location>
        <begin position="1"/>
        <end position="19"/>
    </location>
</feature>
<dbReference type="SUPFAM" id="SSF53807">
    <property type="entry name" value="Helical backbone' metal receptor"/>
    <property type="match status" value="1"/>
</dbReference>
<reference evidence="3 4" key="1">
    <citation type="submission" date="2018-05" db="EMBL/GenBank/DDBJ databases">
        <title>Genomic Encyclopedia of Type Strains, Phase IV (KMG-IV): sequencing the most valuable type-strain genomes for metagenomic binning, comparative biology and taxonomic classification.</title>
        <authorList>
            <person name="Goeker M."/>
        </authorList>
    </citation>
    <scope>NUCLEOTIDE SEQUENCE [LARGE SCALE GENOMIC DNA]</scope>
    <source>
        <strain evidence="3 4">DSM 24906</strain>
    </source>
</reference>
<dbReference type="RefSeq" id="WP_109603656.1">
    <property type="nucleotide sequence ID" value="NZ_QGGI01000001.1"/>
</dbReference>
<dbReference type="AlphaFoldDB" id="A0AA45C9B7"/>
<dbReference type="PANTHER" id="PTHR30535:SF34">
    <property type="entry name" value="MOLYBDATE-BINDING PROTEIN MOLA"/>
    <property type="match status" value="1"/>
</dbReference>
<dbReference type="Gene3D" id="3.40.50.1980">
    <property type="entry name" value="Nitrogenase molybdenum iron protein domain"/>
    <property type="match status" value="2"/>
</dbReference>
<evidence type="ECO:0000259" key="2">
    <source>
        <dbReference type="PROSITE" id="PS50983"/>
    </source>
</evidence>